<dbReference type="EMBL" id="CZCS02000206">
    <property type="protein sequence ID" value="VXD22176.1"/>
    <property type="molecule type" value="Genomic_DNA"/>
</dbReference>
<name>A0A7Z9BTV5_9CYAN</name>
<reference evidence="1" key="1">
    <citation type="submission" date="2019-10" db="EMBL/GenBank/DDBJ databases">
        <authorList>
            <consortium name="Genoscope - CEA"/>
            <person name="William W."/>
        </authorList>
    </citation>
    <scope>NUCLEOTIDE SEQUENCE [LARGE SCALE GENOMIC DNA]</scope>
    <source>
        <strain evidence="1">BBR_PRJEB10994</strain>
    </source>
</reference>
<proteinExistence type="predicted"/>
<dbReference type="RefSeq" id="WP_083620370.1">
    <property type="nucleotide sequence ID" value="NZ_LR735014.1"/>
</dbReference>
<protein>
    <submittedName>
        <fullName evidence="1">Uncharacterized protein</fullName>
    </submittedName>
</protein>
<comment type="caution">
    <text evidence="1">The sequence shown here is derived from an EMBL/GenBank/DDBJ whole genome shotgun (WGS) entry which is preliminary data.</text>
</comment>
<dbReference type="AlphaFoldDB" id="A0A7Z9BTV5"/>
<dbReference type="Proteomes" id="UP000182190">
    <property type="component" value="Unassembled WGS sequence"/>
</dbReference>
<accession>A0A7Z9BTV5</accession>
<organism evidence="1 2">
    <name type="scientific">Planktothrix paucivesiculata PCC 9631</name>
    <dbReference type="NCBI Taxonomy" id="671071"/>
    <lineage>
        <taxon>Bacteria</taxon>
        <taxon>Bacillati</taxon>
        <taxon>Cyanobacteriota</taxon>
        <taxon>Cyanophyceae</taxon>
        <taxon>Oscillatoriophycideae</taxon>
        <taxon>Oscillatoriales</taxon>
        <taxon>Microcoleaceae</taxon>
        <taxon>Planktothrix</taxon>
    </lineage>
</organism>
<dbReference type="OrthoDB" id="518122at2"/>
<gene>
    <name evidence="1" type="ORF">PL9631_640007</name>
</gene>
<sequence length="114" mass="13061">MANLPPEIKELVNQLKQKSLDIIDQVTTTESALFERLGETEETLLFFAELTTVLEDAEATYMQLTRLGLNIARSQPEASSDMLELMNRAIIRTQARIPAWERSLEEVKLEWNLP</sequence>
<evidence type="ECO:0000313" key="1">
    <source>
        <dbReference type="EMBL" id="VXD22176.1"/>
    </source>
</evidence>
<keyword evidence="2" id="KW-1185">Reference proteome</keyword>
<evidence type="ECO:0000313" key="2">
    <source>
        <dbReference type="Proteomes" id="UP000182190"/>
    </source>
</evidence>